<reference evidence="2 3" key="1">
    <citation type="journal article" date="2019" name="Int. J. Syst. Evol. Microbiol.">
        <title>The Global Catalogue of Microorganisms (GCM) 10K type strain sequencing project: providing services to taxonomists for standard genome sequencing and annotation.</title>
        <authorList>
            <consortium name="The Broad Institute Genomics Platform"/>
            <consortium name="The Broad Institute Genome Sequencing Center for Infectious Disease"/>
            <person name="Wu L."/>
            <person name="Ma J."/>
        </authorList>
    </citation>
    <scope>NUCLEOTIDE SEQUENCE [LARGE SCALE GENOMIC DNA]</scope>
    <source>
        <strain evidence="2 3">JCM 19585</strain>
    </source>
</reference>
<comment type="caution">
    <text evidence="2">The sequence shown here is derived from an EMBL/GenBank/DDBJ whole genome shotgun (WGS) entry which is preliminary data.</text>
</comment>
<feature type="transmembrane region" description="Helical" evidence="1">
    <location>
        <begin position="185"/>
        <end position="204"/>
    </location>
</feature>
<dbReference type="Proteomes" id="UP000628840">
    <property type="component" value="Unassembled WGS sequence"/>
</dbReference>
<name>A0A830F4U5_9EURY</name>
<organism evidence="2 3">
    <name type="scientific">Halarchaeum grantii</name>
    <dbReference type="NCBI Taxonomy" id="1193105"/>
    <lineage>
        <taxon>Archaea</taxon>
        <taxon>Methanobacteriati</taxon>
        <taxon>Methanobacteriota</taxon>
        <taxon>Stenosarchaea group</taxon>
        <taxon>Halobacteria</taxon>
        <taxon>Halobacteriales</taxon>
        <taxon>Halobacteriaceae</taxon>
    </lineage>
</organism>
<keyword evidence="1" id="KW-1133">Transmembrane helix</keyword>
<evidence type="ECO:0000313" key="2">
    <source>
        <dbReference type="EMBL" id="GGL38859.1"/>
    </source>
</evidence>
<feature type="transmembrane region" description="Helical" evidence="1">
    <location>
        <begin position="126"/>
        <end position="145"/>
    </location>
</feature>
<dbReference type="EMBL" id="BMPF01000003">
    <property type="protein sequence ID" value="GGL38859.1"/>
    <property type="molecule type" value="Genomic_DNA"/>
</dbReference>
<feature type="transmembrane region" description="Helical" evidence="1">
    <location>
        <begin position="99"/>
        <end position="120"/>
    </location>
</feature>
<accession>A0A830F4U5</accession>
<keyword evidence="1" id="KW-0812">Transmembrane</keyword>
<evidence type="ECO:0000256" key="1">
    <source>
        <dbReference type="SAM" id="Phobius"/>
    </source>
</evidence>
<evidence type="ECO:0000313" key="3">
    <source>
        <dbReference type="Proteomes" id="UP000628840"/>
    </source>
</evidence>
<feature type="transmembrane region" description="Helical" evidence="1">
    <location>
        <begin position="240"/>
        <end position="257"/>
    </location>
</feature>
<proteinExistence type="predicted"/>
<keyword evidence="3" id="KW-1185">Reference proteome</keyword>
<sequence length="260" mass="27666">MSTRSAQPTNRTSVVATIGGLARRANPAFALAVVALPLLALVYAVTAASVQQHTYVHVMAGALWTGIDVFMAAVIGPVLGGVDPRVRAAVFEKFTPKLFFVMPTLAAITTVGGITLAMRMSVFPHAMPWLALFTAAVTVPSLLSIGYQFDAFRDRRWLAWFGVAVVGSAAFLYDTMGAFAMTSPVMLVVLVDITLLTVLGNGVLMPGEVRIYREITSENPDTDLVGDIGLRNAKISGVQGVLQFVIIAAMVSLRWGGLPL</sequence>
<feature type="transmembrane region" description="Helical" evidence="1">
    <location>
        <begin position="157"/>
        <end position="173"/>
    </location>
</feature>
<keyword evidence="1" id="KW-0472">Membrane</keyword>
<dbReference type="RefSeq" id="WP_229871231.1">
    <property type="nucleotide sequence ID" value="NZ_BMPF01000003.1"/>
</dbReference>
<feature type="transmembrane region" description="Helical" evidence="1">
    <location>
        <begin position="28"/>
        <end position="49"/>
    </location>
</feature>
<dbReference type="AlphaFoldDB" id="A0A830F4U5"/>
<protein>
    <submittedName>
        <fullName evidence="2">Uncharacterized protein</fullName>
    </submittedName>
</protein>
<feature type="transmembrane region" description="Helical" evidence="1">
    <location>
        <begin position="55"/>
        <end position="79"/>
    </location>
</feature>
<gene>
    <name evidence="2" type="ORF">GCM10009037_23160</name>
</gene>